<keyword evidence="12" id="KW-1185">Reference proteome</keyword>
<organism evidence="11 12">
    <name type="scientific">Asbolus verrucosus</name>
    <name type="common">Desert ironclad beetle</name>
    <dbReference type="NCBI Taxonomy" id="1661398"/>
    <lineage>
        <taxon>Eukaryota</taxon>
        <taxon>Metazoa</taxon>
        <taxon>Ecdysozoa</taxon>
        <taxon>Arthropoda</taxon>
        <taxon>Hexapoda</taxon>
        <taxon>Insecta</taxon>
        <taxon>Pterygota</taxon>
        <taxon>Neoptera</taxon>
        <taxon>Endopterygota</taxon>
        <taxon>Coleoptera</taxon>
        <taxon>Polyphaga</taxon>
        <taxon>Cucujiformia</taxon>
        <taxon>Tenebrionidae</taxon>
        <taxon>Pimeliinae</taxon>
        <taxon>Asbolus</taxon>
    </lineage>
</organism>
<evidence type="ECO:0000256" key="7">
    <source>
        <dbReference type="ARBA" id="ARBA00023136"/>
    </source>
</evidence>
<evidence type="ECO:0000256" key="5">
    <source>
        <dbReference type="ARBA" id="ARBA00022725"/>
    </source>
</evidence>
<dbReference type="GO" id="GO:0004984">
    <property type="term" value="F:olfactory receptor activity"/>
    <property type="evidence" value="ECO:0007669"/>
    <property type="project" value="InterPro"/>
</dbReference>
<gene>
    <name evidence="11" type="ORF">BDFB_003881</name>
</gene>
<keyword evidence="6 10" id="KW-1133">Transmembrane helix</keyword>
<dbReference type="InterPro" id="IPR004117">
    <property type="entry name" value="7tm6_olfct_rcpt"/>
</dbReference>
<reference evidence="11 12" key="1">
    <citation type="submission" date="2017-03" db="EMBL/GenBank/DDBJ databases">
        <title>Genome of the blue death feigning beetle - Asbolus verrucosus.</title>
        <authorList>
            <person name="Rider S.D."/>
        </authorList>
    </citation>
    <scope>NUCLEOTIDE SEQUENCE [LARGE SCALE GENOMIC DNA]</scope>
    <source>
        <strain evidence="11">Butters</strain>
        <tissue evidence="11">Head and leg muscle</tissue>
    </source>
</reference>
<comment type="caution">
    <text evidence="10">Lacks conserved residue(s) required for the propagation of feature annotation.</text>
</comment>
<protein>
    <recommendedName>
        <fullName evidence="10">Odorant receptor</fullName>
    </recommendedName>
</protein>
<evidence type="ECO:0000256" key="3">
    <source>
        <dbReference type="ARBA" id="ARBA00022606"/>
    </source>
</evidence>
<dbReference type="GO" id="GO:0005549">
    <property type="term" value="F:odorant binding"/>
    <property type="evidence" value="ECO:0007669"/>
    <property type="project" value="InterPro"/>
</dbReference>
<keyword evidence="4 10" id="KW-0812">Transmembrane</keyword>
<evidence type="ECO:0000313" key="12">
    <source>
        <dbReference type="Proteomes" id="UP000292052"/>
    </source>
</evidence>
<evidence type="ECO:0000256" key="2">
    <source>
        <dbReference type="ARBA" id="ARBA00022475"/>
    </source>
</evidence>
<dbReference type="GO" id="GO:0007165">
    <property type="term" value="P:signal transduction"/>
    <property type="evidence" value="ECO:0007669"/>
    <property type="project" value="UniProtKB-KW"/>
</dbReference>
<sequence length="382" mass="43829">MGGIVKESFSVNLRVMRAFGLYPPKKHKCLYKLHGFFMYGLFIVSIVLLGCLYLLLEENIDIVQVADNAFLISEMGCYIIKLLPFINNGDQIKRCIHYFESPFFRVSSDKQKKIIDDCNRTCRKISSIFLIFVTCAVTSWAIKPFFWKHYRLPVDVWLPFDATSSPHIYYPVYSFLVLGVAYAAFSSGAIDPLIAGLACQATGQLQVLKDNLQYLNDYVDEEISSKTHLHCEERVTRSRIMYNKIKQCVDHHDAILNFVKEYEESFSLSVFSQFLGSIFVICVSCLQLSMVDPLTFNFLSMVIYLITMLSEIYLYCYYGSTLIEESNNLANAIYMGKWYDYDAKSKKGLIMLMERSKKPMTVTAGKILDLSLVTFTTLPLDI</sequence>
<keyword evidence="2" id="KW-1003">Cell membrane</keyword>
<feature type="transmembrane region" description="Helical" evidence="10">
    <location>
        <begin position="167"/>
        <end position="185"/>
    </location>
</feature>
<keyword evidence="8 10" id="KW-0675">Receptor</keyword>
<name>A0A482VSQ2_ASBVE</name>
<evidence type="ECO:0000256" key="4">
    <source>
        <dbReference type="ARBA" id="ARBA00022692"/>
    </source>
</evidence>
<dbReference type="PANTHER" id="PTHR21137:SF35">
    <property type="entry name" value="ODORANT RECEPTOR 19A-RELATED"/>
    <property type="match status" value="1"/>
</dbReference>
<keyword evidence="3 10" id="KW-0716">Sensory transduction</keyword>
<evidence type="ECO:0000256" key="10">
    <source>
        <dbReference type="RuleBase" id="RU351113"/>
    </source>
</evidence>
<dbReference type="EMBL" id="QDEB01067107">
    <property type="protein sequence ID" value="RZC35895.1"/>
    <property type="molecule type" value="Genomic_DNA"/>
</dbReference>
<keyword evidence="5 10" id="KW-0552">Olfaction</keyword>
<dbReference type="PANTHER" id="PTHR21137">
    <property type="entry name" value="ODORANT RECEPTOR"/>
    <property type="match status" value="1"/>
</dbReference>
<comment type="caution">
    <text evidence="11">The sequence shown here is derived from an EMBL/GenBank/DDBJ whole genome shotgun (WGS) entry which is preliminary data.</text>
</comment>
<accession>A0A482VSQ2</accession>
<dbReference type="Proteomes" id="UP000292052">
    <property type="component" value="Unassembled WGS sequence"/>
</dbReference>
<feature type="transmembrane region" description="Helical" evidence="10">
    <location>
        <begin position="296"/>
        <end position="318"/>
    </location>
</feature>
<feature type="transmembrane region" description="Helical" evidence="10">
    <location>
        <begin position="128"/>
        <end position="147"/>
    </location>
</feature>
<evidence type="ECO:0000256" key="6">
    <source>
        <dbReference type="ARBA" id="ARBA00022989"/>
    </source>
</evidence>
<proteinExistence type="inferred from homology"/>
<evidence type="ECO:0000256" key="9">
    <source>
        <dbReference type="ARBA" id="ARBA00023224"/>
    </source>
</evidence>
<feature type="transmembrane region" description="Helical" evidence="10">
    <location>
        <begin position="270"/>
        <end position="290"/>
    </location>
</feature>
<dbReference type="Pfam" id="PF02949">
    <property type="entry name" value="7tm_6"/>
    <property type="match status" value="1"/>
</dbReference>
<keyword evidence="7 10" id="KW-0472">Membrane</keyword>
<keyword evidence="9 10" id="KW-0807">Transducer</keyword>
<dbReference type="GO" id="GO:0005886">
    <property type="term" value="C:plasma membrane"/>
    <property type="evidence" value="ECO:0007669"/>
    <property type="project" value="UniProtKB-SubCell"/>
</dbReference>
<feature type="transmembrane region" description="Helical" evidence="10">
    <location>
        <begin position="36"/>
        <end position="56"/>
    </location>
</feature>
<evidence type="ECO:0000313" key="11">
    <source>
        <dbReference type="EMBL" id="RZC35895.1"/>
    </source>
</evidence>
<comment type="similarity">
    <text evidence="10">Belongs to the insect chemoreceptor superfamily. Heteromeric odorant receptor channel (TC 1.A.69) family.</text>
</comment>
<dbReference type="OrthoDB" id="7545962at2759"/>
<comment type="subcellular location">
    <subcellularLocation>
        <location evidence="1 10">Cell membrane</location>
        <topology evidence="1 10">Multi-pass membrane protein</topology>
    </subcellularLocation>
</comment>
<evidence type="ECO:0000256" key="1">
    <source>
        <dbReference type="ARBA" id="ARBA00004651"/>
    </source>
</evidence>
<evidence type="ECO:0000256" key="8">
    <source>
        <dbReference type="ARBA" id="ARBA00023170"/>
    </source>
</evidence>
<dbReference type="AlphaFoldDB" id="A0A482VSQ2"/>